<evidence type="ECO:0000313" key="1">
    <source>
        <dbReference type="Proteomes" id="UP000887577"/>
    </source>
</evidence>
<dbReference type="Proteomes" id="UP000887577">
    <property type="component" value="Unplaced"/>
</dbReference>
<accession>A0A914Z747</accession>
<organism evidence="1 2">
    <name type="scientific">Panagrolaimus superbus</name>
    <dbReference type="NCBI Taxonomy" id="310955"/>
    <lineage>
        <taxon>Eukaryota</taxon>
        <taxon>Metazoa</taxon>
        <taxon>Ecdysozoa</taxon>
        <taxon>Nematoda</taxon>
        <taxon>Chromadorea</taxon>
        <taxon>Rhabditida</taxon>
        <taxon>Tylenchina</taxon>
        <taxon>Panagrolaimomorpha</taxon>
        <taxon>Panagrolaimoidea</taxon>
        <taxon>Panagrolaimidae</taxon>
        <taxon>Panagrolaimus</taxon>
    </lineage>
</organism>
<proteinExistence type="predicted"/>
<sequence>MLCKRTIDDEDGFMKCCPNEEYIKGWMDLTETYLPCCFHKVCRLCFLENFSRIQNFPRYVISESMRCFIPGCKNNYFLGDLNRWSHKIEDSILRLIYGNQLVMKKQIFGLKIFK</sequence>
<protein>
    <submittedName>
        <fullName evidence="2">Uncharacterized protein</fullName>
    </submittedName>
</protein>
<dbReference type="WBParaSite" id="PSU_v2.g8520.t1">
    <property type="protein sequence ID" value="PSU_v2.g8520.t1"/>
    <property type="gene ID" value="PSU_v2.g8520"/>
</dbReference>
<keyword evidence="1" id="KW-1185">Reference proteome</keyword>
<reference evidence="2" key="1">
    <citation type="submission" date="2022-11" db="UniProtKB">
        <authorList>
            <consortium name="WormBaseParasite"/>
        </authorList>
    </citation>
    <scope>IDENTIFICATION</scope>
</reference>
<name>A0A914Z747_9BILA</name>
<evidence type="ECO:0000313" key="2">
    <source>
        <dbReference type="WBParaSite" id="PSU_v2.g8520.t1"/>
    </source>
</evidence>
<dbReference type="AlphaFoldDB" id="A0A914Z747"/>